<evidence type="ECO:0000256" key="5">
    <source>
        <dbReference type="HAMAP-Rule" id="MF_00445"/>
    </source>
</evidence>
<dbReference type="EMBL" id="AWGW01000021">
    <property type="protein sequence ID" value="ERK00346.1"/>
    <property type="molecule type" value="Genomic_DNA"/>
</dbReference>
<comment type="subunit">
    <text evidence="5">NDH-1 is composed of 14 different subunits. Subunits NuoA, H, J, K, L, M, N constitute the membrane sector of the complex.</text>
</comment>
<proteinExistence type="inferred from homology"/>
<dbReference type="Pfam" id="PF00361">
    <property type="entry name" value="Proton_antipo_M"/>
    <property type="match status" value="1"/>
</dbReference>
<name>U2L7M3_9BACT</name>
<dbReference type="Proteomes" id="UP000017023">
    <property type="component" value="Unassembled WGS sequence"/>
</dbReference>
<dbReference type="GO" id="GO:0008137">
    <property type="term" value="F:NADH dehydrogenase (ubiquinone) activity"/>
    <property type="evidence" value="ECO:0007669"/>
    <property type="project" value="InterPro"/>
</dbReference>
<evidence type="ECO:0000256" key="1">
    <source>
        <dbReference type="ARBA" id="ARBA00004127"/>
    </source>
</evidence>
<comment type="similarity">
    <text evidence="5">Belongs to the complex I subunit 2 family.</text>
</comment>
<comment type="caution">
    <text evidence="8">The sequence shown here is derived from an EMBL/GenBank/DDBJ whole genome shotgun (WGS) entry which is preliminary data.</text>
</comment>
<feature type="transmembrane region" description="Helical" evidence="5">
    <location>
        <begin position="39"/>
        <end position="58"/>
    </location>
</feature>
<dbReference type="GO" id="GO:0005886">
    <property type="term" value="C:plasma membrane"/>
    <property type="evidence" value="ECO:0007669"/>
    <property type="project" value="UniProtKB-SubCell"/>
</dbReference>
<organism evidence="8 9">
    <name type="scientific">Segatella salivae F0493</name>
    <dbReference type="NCBI Taxonomy" id="1395125"/>
    <lineage>
        <taxon>Bacteria</taxon>
        <taxon>Pseudomonadati</taxon>
        <taxon>Bacteroidota</taxon>
        <taxon>Bacteroidia</taxon>
        <taxon>Bacteroidales</taxon>
        <taxon>Prevotellaceae</taxon>
        <taxon>Segatella</taxon>
    </lineage>
</organism>
<feature type="transmembrane region" description="Helical" evidence="5">
    <location>
        <begin position="269"/>
        <end position="289"/>
    </location>
</feature>
<evidence type="ECO:0000313" key="9">
    <source>
        <dbReference type="Proteomes" id="UP000017023"/>
    </source>
</evidence>
<dbReference type="AlphaFoldDB" id="U2L7M3"/>
<feature type="transmembrane region" description="Helical" evidence="5">
    <location>
        <begin position="369"/>
        <end position="391"/>
    </location>
</feature>
<comment type="function">
    <text evidence="5">NDH-1 shuttles electrons from NADH, via FMN and iron-sulfur (Fe-S) centers, to quinones in the respiratory chain. The immediate electron acceptor for the enzyme in this species is believed to be a menaquinone. Couples the redox reaction to proton translocation (for every two electrons transferred, four hydrogen ions are translocated across the cytoplasmic membrane), and thus conserves the redox energy in a proton gradient.</text>
</comment>
<keyword evidence="5" id="KW-1278">Translocase</keyword>
<evidence type="ECO:0000256" key="4">
    <source>
        <dbReference type="ARBA" id="ARBA00023136"/>
    </source>
</evidence>
<evidence type="ECO:0000256" key="3">
    <source>
        <dbReference type="ARBA" id="ARBA00022989"/>
    </source>
</evidence>
<dbReference type="GO" id="GO:0050136">
    <property type="term" value="F:NADH dehydrogenase (quinone) (non-electrogenic) activity"/>
    <property type="evidence" value="ECO:0007669"/>
    <property type="project" value="UniProtKB-UniRule"/>
</dbReference>
<evidence type="ECO:0000313" key="8">
    <source>
        <dbReference type="EMBL" id="ERK00346.1"/>
    </source>
</evidence>
<keyword evidence="5" id="KW-0874">Quinone</keyword>
<feature type="transmembrane region" description="Helical" evidence="5">
    <location>
        <begin position="458"/>
        <end position="480"/>
    </location>
</feature>
<feature type="transmembrane region" description="Helical" evidence="5">
    <location>
        <begin position="298"/>
        <end position="319"/>
    </location>
</feature>
<dbReference type="PANTHER" id="PTHR22773">
    <property type="entry name" value="NADH DEHYDROGENASE"/>
    <property type="match status" value="1"/>
</dbReference>
<dbReference type="InterPro" id="IPR001750">
    <property type="entry name" value="ND/Mrp_TM"/>
</dbReference>
<keyword evidence="5" id="KW-0813">Transport</keyword>
<evidence type="ECO:0000259" key="7">
    <source>
        <dbReference type="Pfam" id="PF00361"/>
    </source>
</evidence>
<feature type="transmembrane region" description="Helical" evidence="5">
    <location>
        <begin position="108"/>
        <end position="125"/>
    </location>
</feature>
<dbReference type="EC" id="7.1.1.-" evidence="5"/>
<evidence type="ECO:0000256" key="6">
    <source>
        <dbReference type="RuleBase" id="RU000320"/>
    </source>
</evidence>
<keyword evidence="5" id="KW-1003">Cell membrane</keyword>
<comment type="catalytic activity">
    <reaction evidence="5">
        <text>a quinone + NADH + 5 H(+)(in) = a quinol + NAD(+) + 4 H(+)(out)</text>
        <dbReference type="Rhea" id="RHEA:57888"/>
        <dbReference type="ChEBI" id="CHEBI:15378"/>
        <dbReference type="ChEBI" id="CHEBI:24646"/>
        <dbReference type="ChEBI" id="CHEBI:57540"/>
        <dbReference type="ChEBI" id="CHEBI:57945"/>
        <dbReference type="ChEBI" id="CHEBI:132124"/>
    </reaction>
</comment>
<dbReference type="NCBIfam" id="TIGR01770">
    <property type="entry name" value="NDH_I_N"/>
    <property type="match status" value="1"/>
</dbReference>
<keyword evidence="5" id="KW-0520">NAD</keyword>
<sequence length="488" mass="53282">MIPEVTLMALLVIVFIADFSTAQRFVMPNGDNKTSSPRAWFNPLVCLLMAAHIVINIFPVTASTAFGGMYYTTPSIGVVKTILALGALIVLIQSREWISRPDTQFKEGEFYMLVISTLLGMNMMVSANHFLMFFLGLEMASVPMACLVGLDKYRHHSAEAAAKFILTATFSSGVMLFGISFIYGAMGTLYFDDIAVKMQATPLTIMGMVFFFSGLGFKLSLVPFHFWTADTYQGAPTTVTGYLSVVSKGAAAFALCAILMKVFAPMVEYWQYLLFIVIVLSITIANLFALRQRDLKRFMAFSSISQAGYIVLAIVGNTAMSFTALSFYVLIYVAANMAVFAVISSVEEHNQGKVNMEDYNGLYKTNPRLAFLMTLALFSLGGIPPFAGMFSKFFVFMAAVKGASISTTSGALAYAVVFIALINTVISLYYYLLIVKAMYIKHNDSPLPTFKSASSTKLALAICITGILLFGVCSMVYGWINSAAIASL</sequence>
<dbReference type="HAMAP" id="MF_00445">
    <property type="entry name" value="NDH1_NuoN_1"/>
    <property type="match status" value="1"/>
</dbReference>
<keyword evidence="3 5" id="KW-1133">Transmembrane helix</keyword>
<feature type="transmembrane region" description="Helical" evidence="5">
    <location>
        <begin position="131"/>
        <end position="150"/>
    </location>
</feature>
<feature type="domain" description="NADH:quinone oxidoreductase/Mrp antiporter transmembrane" evidence="7">
    <location>
        <begin position="127"/>
        <end position="405"/>
    </location>
</feature>
<gene>
    <name evidence="5" type="primary">nuoN</name>
    <name evidence="8" type="ORF">HMPREF9145_2247</name>
</gene>
<evidence type="ECO:0000256" key="2">
    <source>
        <dbReference type="ARBA" id="ARBA00022692"/>
    </source>
</evidence>
<feature type="transmembrane region" description="Helical" evidence="5">
    <location>
        <begin position="239"/>
        <end position="263"/>
    </location>
</feature>
<comment type="subcellular location">
    <subcellularLocation>
        <location evidence="5">Cell membrane</location>
        <topology evidence="5">Multi-pass membrane protein</topology>
    </subcellularLocation>
    <subcellularLocation>
        <location evidence="1">Endomembrane system</location>
        <topology evidence="1">Multi-pass membrane protein</topology>
    </subcellularLocation>
    <subcellularLocation>
        <location evidence="6">Membrane</location>
        <topology evidence="6">Multi-pass membrane protein</topology>
    </subcellularLocation>
</comment>
<dbReference type="GO" id="GO:0012505">
    <property type="term" value="C:endomembrane system"/>
    <property type="evidence" value="ECO:0007669"/>
    <property type="project" value="UniProtKB-SubCell"/>
</dbReference>
<feature type="transmembrane region" description="Helical" evidence="5">
    <location>
        <begin position="203"/>
        <end position="227"/>
    </location>
</feature>
<dbReference type="PATRIC" id="fig|1395125.3.peg.1455"/>
<dbReference type="GO" id="GO:0042773">
    <property type="term" value="P:ATP synthesis coupled electron transport"/>
    <property type="evidence" value="ECO:0007669"/>
    <property type="project" value="InterPro"/>
</dbReference>
<dbReference type="InterPro" id="IPR010096">
    <property type="entry name" value="NADH-Q_OxRdtase_suN/2"/>
</dbReference>
<feature type="transmembrane region" description="Helical" evidence="5">
    <location>
        <begin position="70"/>
        <end position="92"/>
    </location>
</feature>
<dbReference type="GO" id="GO:0048038">
    <property type="term" value="F:quinone binding"/>
    <property type="evidence" value="ECO:0007669"/>
    <property type="project" value="UniProtKB-KW"/>
</dbReference>
<keyword evidence="4 5" id="KW-0472">Membrane</keyword>
<accession>U2L7M3</accession>
<feature type="transmembrane region" description="Helical" evidence="5">
    <location>
        <begin position="6"/>
        <end position="27"/>
    </location>
</feature>
<reference evidence="8 9" key="1">
    <citation type="submission" date="2013-08" db="EMBL/GenBank/DDBJ databases">
        <authorList>
            <person name="Durkin A.S."/>
            <person name="Haft D.R."/>
            <person name="McCorrison J."/>
            <person name="Torralba M."/>
            <person name="Gillis M."/>
            <person name="Haft D.H."/>
            <person name="Methe B."/>
            <person name="Sutton G."/>
            <person name="Nelson K.E."/>
        </authorList>
    </citation>
    <scope>NUCLEOTIDE SEQUENCE [LARGE SCALE GENOMIC DNA]</scope>
    <source>
        <strain evidence="8 9">F0493</strain>
    </source>
</reference>
<feature type="transmembrane region" description="Helical" evidence="5">
    <location>
        <begin position="162"/>
        <end position="183"/>
    </location>
</feature>
<keyword evidence="2 5" id="KW-0812">Transmembrane</keyword>
<protein>
    <recommendedName>
        <fullName evidence="5">NADH-quinone oxidoreductase subunit N</fullName>
        <ecNumber evidence="5">7.1.1.-</ecNumber>
    </recommendedName>
    <alternativeName>
        <fullName evidence="5">NADH dehydrogenase I subunit N</fullName>
    </alternativeName>
    <alternativeName>
        <fullName evidence="5">NDH-1 subunit N</fullName>
    </alternativeName>
</protein>
<feature type="transmembrane region" description="Helical" evidence="5">
    <location>
        <begin position="325"/>
        <end position="346"/>
    </location>
</feature>
<feature type="transmembrane region" description="Helical" evidence="5">
    <location>
        <begin position="411"/>
        <end position="432"/>
    </location>
</feature>